<evidence type="ECO:0000313" key="5">
    <source>
        <dbReference type="Proteomes" id="UP000230750"/>
    </source>
</evidence>
<dbReference type="Pfam" id="PF00560">
    <property type="entry name" value="LRR_1"/>
    <property type="match status" value="2"/>
</dbReference>
<proteinExistence type="predicted"/>
<dbReference type="AlphaFoldDB" id="A0A2G8K1N8"/>
<dbReference type="PANTHER" id="PTHR48051:SF21">
    <property type="entry name" value="CALPONIN-HOMOLOGY (CH) DOMAIN-CONTAINING PROTEIN"/>
    <property type="match status" value="1"/>
</dbReference>
<feature type="compositionally biased region" description="Basic and acidic residues" evidence="3">
    <location>
        <begin position="285"/>
        <end position="299"/>
    </location>
</feature>
<reference evidence="4 5" key="1">
    <citation type="journal article" date="2017" name="PLoS Biol.">
        <title>The sea cucumber genome provides insights into morphological evolution and visceral regeneration.</title>
        <authorList>
            <person name="Zhang X."/>
            <person name="Sun L."/>
            <person name="Yuan J."/>
            <person name="Sun Y."/>
            <person name="Gao Y."/>
            <person name="Zhang L."/>
            <person name="Li S."/>
            <person name="Dai H."/>
            <person name="Hamel J.F."/>
            <person name="Liu C."/>
            <person name="Yu Y."/>
            <person name="Liu S."/>
            <person name="Lin W."/>
            <person name="Guo K."/>
            <person name="Jin S."/>
            <person name="Xu P."/>
            <person name="Storey K.B."/>
            <person name="Huan P."/>
            <person name="Zhang T."/>
            <person name="Zhou Y."/>
            <person name="Zhang J."/>
            <person name="Lin C."/>
            <person name="Li X."/>
            <person name="Xing L."/>
            <person name="Huo D."/>
            <person name="Sun M."/>
            <person name="Wang L."/>
            <person name="Mercier A."/>
            <person name="Li F."/>
            <person name="Yang H."/>
            <person name="Xiang J."/>
        </authorList>
    </citation>
    <scope>NUCLEOTIDE SEQUENCE [LARGE SCALE GENOMIC DNA]</scope>
    <source>
        <strain evidence="4">Shaxun</strain>
        <tissue evidence="4">Muscle</tissue>
    </source>
</reference>
<dbReference type="PROSITE" id="PS51450">
    <property type="entry name" value="LRR"/>
    <property type="match status" value="1"/>
</dbReference>
<feature type="compositionally biased region" description="Basic residues" evidence="3">
    <location>
        <begin position="235"/>
        <end position="245"/>
    </location>
</feature>
<dbReference type="SMR" id="A0A2G8K1N8"/>
<dbReference type="OrthoDB" id="660555at2759"/>
<comment type="caution">
    <text evidence="4">The sequence shown here is derived from an EMBL/GenBank/DDBJ whole genome shotgun (WGS) entry which is preliminary data.</text>
</comment>
<organism evidence="4 5">
    <name type="scientific">Stichopus japonicus</name>
    <name type="common">Sea cucumber</name>
    <dbReference type="NCBI Taxonomy" id="307972"/>
    <lineage>
        <taxon>Eukaryota</taxon>
        <taxon>Metazoa</taxon>
        <taxon>Echinodermata</taxon>
        <taxon>Eleutherozoa</taxon>
        <taxon>Echinozoa</taxon>
        <taxon>Holothuroidea</taxon>
        <taxon>Aspidochirotacea</taxon>
        <taxon>Aspidochirotida</taxon>
        <taxon>Stichopodidae</taxon>
        <taxon>Apostichopus</taxon>
    </lineage>
</organism>
<keyword evidence="1" id="KW-0433">Leucine-rich repeat</keyword>
<accession>A0A2G8K1N8</accession>
<evidence type="ECO:0000256" key="2">
    <source>
        <dbReference type="ARBA" id="ARBA00022737"/>
    </source>
</evidence>
<dbReference type="InterPro" id="IPR003591">
    <property type="entry name" value="Leu-rich_rpt_typical-subtyp"/>
</dbReference>
<dbReference type="GO" id="GO:0005737">
    <property type="term" value="C:cytoplasm"/>
    <property type="evidence" value="ECO:0007669"/>
    <property type="project" value="TreeGrafter"/>
</dbReference>
<dbReference type="STRING" id="307972.A0A2G8K1N8"/>
<dbReference type="InterPro" id="IPR050216">
    <property type="entry name" value="LRR_domain-containing"/>
</dbReference>
<gene>
    <name evidence="4" type="ORF">BSL78_21290</name>
</gene>
<dbReference type="SMART" id="SM00369">
    <property type="entry name" value="LRR_TYP"/>
    <property type="match status" value="2"/>
</dbReference>
<feature type="compositionally biased region" description="Basic and acidic residues" evidence="3">
    <location>
        <begin position="199"/>
        <end position="218"/>
    </location>
</feature>
<keyword evidence="2" id="KW-0677">Repeat</keyword>
<dbReference type="SUPFAM" id="SSF52075">
    <property type="entry name" value="Outer arm dynein light chain 1"/>
    <property type="match status" value="1"/>
</dbReference>
<dbReference type="Gene3D" id="3.80.10.10">
    <property type="entry name" value="Ribonuclease Inhibitor"/>
    <property type="match status" value="1"/>
</dbReference>
<sequence length="326" mass="37044">MKTLMHLDASCNVLSTLPVDVGGLESLRELYVRRNQLVTVPEEISNLNLVKLDLSCNKITILPPSYRRIETLEELNVSQNPLENPPAQLCIRGKIHIFKFLSKKAMKDDKHRGLIDQQETNNWQRRPPFNHQRPEVVTKEEHVSVQTETEVEDNMADELAYVHDRMGELRRGMSGADSGYIEGDKRWSSSEASNEDEEARQLAERASQQKEHRTTRRLAAEDHRFQELPAVGEHHLHRRPRHRSRDRGEDIRERAHASAVAYGHPQADAHHHAHERCGSVYKGVNETENKLRRPKEKSPGGKITEGNGGSQITSKGISSQGRGIPS</sequence>
<dbReference type="PANTHER" id="PTHR48051">
    <property type="match status" value="1"/>
</dbReference>
<keyword evidence="5" id="KW-1185">Reference proteome</keyword>
<name>A0A2G8K1N8_STIJA</name>
<evidence type="ECO:0000256" key="1">
    <source>
        <dbReference type="ARBA" id="ARBA00022614"/>
    </source>
</evidence>
<evidence type="ECO:0000256" key="3">
    <source>
        <dbReference type="SAM" id="MobiDB-lite"/>
    </source>
</evidence>
<dbReference type="Proteomes" id="UP000230750">
    <property type="component" value="Unassembled WGS sequence"/>
</dbReference>
<feature type="region of interest" description="Disordered" evidence="3">
    <location>
        <begin position="172"/>
        <end position="218"/>
    </location>
</feature>
<dbReference type="EMBL" id="MRZV01000983">
    <property type="protein sequence ID" value="PIK41865.1"/>
    <property type="molecule type" value="Genomic_DNA"/>
</dbReference>
<evidence type="ECO:0000313" key="4">
    <source>
        <dbReference type="EMBL" id="PIK41865.1"/>
    </source>
</evidence>
<dbReference type="InterPro" id="IPR001611">
    <property type="entry name" value="Leu-rich_rpt"/>
</dbReference>
<feature type="region of interest" description="Disordered" evidence="3">
    <location>
        <begin position="267"/>
        <end position="326"/>
    </location>
</feature>
<protein>
    <submittedName>
        <fullName evidence="4">Uncharacterized protein</fullName>
    </submittedName>
</protein>
<feature type="compositionally biased region" description="Polar residues" evidence="3">
    <location>
        <begin position="310"/>
        <end position="326"/>
    </location>
</feature>
<feature type="region of interest" description="Disordered" evidence="3">
    <location>
        <begin position="232"/>
        <end position="251"/>
    </location>
</feature>
<dbReference type="InterPro" id="IPR032675">
    <property type="entry name" value="LRR_dom_sf"/>
</dbReference>